<evidence type="ECO:0000313" key="2">
    <source>
        <dbReference type="EMBL" id="ACO04802.1"/>
    </source>
</evidence>
<name>C0QTR1_PERMH</name>
<dbReference type="PANTHER" id="PTHR31721">
    <property type="entry name" value="OS06G0710300 PROTEIN"/>
    <property type="match status" value="1"/>
</dbReference>
<dbReference type="KEGG" id="pmx:PERMA_0283"/>
<keyword evidence="1" id="KW-1133">Transmembrane helix</keyword>
<dbReference type="AlphaFoldDB" id="C0QTR1"/>
<dbReference type="InterPro" id="IPR005134">
    <property type="entry name" value="UPF0114"/>
</dbReference>
<protein>
    <recommendedName>
        <fullName evidence="4">YqhA family protein</fullName>
    </recommendedName>
</protein>
<keyword evidence="1" id="KW-0472">Membrane</keyword>
<dbReference type="eggNOG" id="COG2862">
    <property type="taxonomic scope" value="Bacteria"/>
</dbReference>
<reference evidence="2 3" key="1">
    <citation type="journal article" date="2009" name="J. Bacteriol.">
        <title>Complete and draft genome sequences of six members of the Aquificales.</title>
        <authorList>
            <person name="Reysenbach A.L."/>
            <person name="Hamamura N."/>
            <person name="Podar M."/>
            <person name="Griffiths E."/>
            <person name="Ferreira S."/>
            <person name="Hochstein R."/>
            <person name="Heidelberg J."/>
            <person name="Johnson J."/>
            <person name="Mead D."/>
            <person name="Pohorille A."/>
            <person name="Sarmiento M."/>
            <person name="Schweighofer K."/>
            <person name="Seshadri R."/>
            <person name="Voytek M.A."/>
        </authorList>
    </citation>
    <scope>NUCLEOTIDE SEQUENCE [LARGE SCALE GENOMIC DNA]</scope>
    <source>
        <strain evidence="3">DSM 14350 / EX-H1</strain>
    </source>
</reference>
<dbReference type="Proteomes" id="UP000001366">
    <property type="component" value="Chromosome"/>
</dbReference>
<feature type="transmembrane region" description="Helical" evidence="1">
    <location>
        <begin position="149"/>
        <end position="167"/>
    </location>
</feature>
<dbReference type="PaxDb" id="123214-PERMA_0283"/>
<feature type="transmembrane region" description="Helical" evidence="1">
    <location>
        <begin position="125"/>
        <end position="143"/>
    </location>
</feature>
<dbReference type="PIRSF" id="PIRSF026509">
    <property type="entry name" value="UCP026509"/>
    <property type="match status" value="1"/>
</dbReference>
<dbReference type="RefSeq" id="WP_015898906.1">
    <property type="nucleotide sequence ID" value="NC_012440.1"/>
</dbReference>
<evidence type="ECO:0008006" key="4">
    <source>
        <dbReference type="Google" id="ProtNLM"/>
    </source>
</evidence>
<dbReference type="HOGENOM" id="CLU_066743_4_0_0"/>
<feature type="transmembrane region" description="Helical" evidence="1">
    <location>
        <begin position="65"/>
        <end position="90"/>
    </location>
</feature>
<dbReference type="EMBL" id="CP001230">
    <property type="protein sequence ID" value="ACO04802.1"/>
    <property type="molecule type" value="Genomic_DNA"/>
</dbReference>
<evidence type="ECO:0000256" key="1">
    <source>
        <dbReference type="SAM" id="Phobius"/>
    </source>
</evidence>
<organism evidence="2 3">
    <name type="scientific">Persephonella marina (strain DSM 14350 / EX-H1)</name>
    <dbReference type="NCBI Taxonomy" id="123214"/>
    <lineage>
        <taxon>Bacteria</taxon>
        <taxon>Pseudomonadati</taxon>
        <taxon>Aquificota</taxon>
        <taxon>Aquificia</taxon>
        <taxon>Aquificales</taxon>
        <taxon>Hydrogenothermaceae</taxon>
        <taxon>Persephonella</taxon>
    </lineage>
</organism>
<dbReference type="STRING" id="123214.PERMA_0283"/>
<evidence type="ECO:0000313" key="3">
    <source>
        <dbReference type="Proteomes" id="UP000001366"/>
    </source>
</evidence>
<accession>C0QTR1</accession>
<keyword evidence="1" id="KW-0812">Transmembrane</keyword>
<keyword evidence="3" id="KW-1185">Reference proteome</keyword>
<dbReference type="Pfam" id="PF03350">
    <property type="entry name" value="UPF0114"/>
    <property type="match status" value="1"/>
</dbReference>
<feature type="transmembrane region" description="Helical" evidence="1">
    <location>
        <begin position="20"/>
        <end position="45"/>
    </location>
</feature>
<dbReference type="OrthoDB" id="553933at2"/>
<dbReference type="PANTHER" id="PTHR31721:SF4">
    <property type="entry name" value="OS06G0710300 PROTEIN"/>
    <property type="match status" value="1"/>
</dbReference>
<proteinExistence type="predicted"/>
<gene>
    <name evidence="2" type="ordered locus">PERMA_0283</name>
</gene>
<sequence length="173" mass="20052">MGLIEKIIERLLWESRLMIFLAVVASIFAAFVLVLIGTFEIVYVLKGSVKLFGEKEVFEDFYKYAIKHIVTAVDIYLIATVLLIFGIGLYELFISKIDYIEQEEKSSKILEIHTLDQLKEKLAKVILMVLIVTFFKYAIDFQYKDIKSLLFLSMGIFLVSLSIYMMHKGKDKK</sequence>